<dbReference type="STRING" id="1618570.UT08_C0003G0050"/>
<accession>A0A0G0L4E1</accession>
<keyword evidence="1" id="KW-0472">Membrane</keyword>
<evidence type="ECO:0000256" key="1">
    <source>
        <dbReference type="SAM" id="Phobius"/>
    </source>
</evidence>
<dbReference type="AlphaFoldDB" id="A0A0G0L4E1"/>
<feature type="transmembrane region" description="Helical" evidence="1">
    <location>
        <begin position="20"/>
        <end position="40"/>
    </location>
</feature>
<comment type="caution">
    <text evidence="2">The sequence shown here is derived from an EMBL/GenBank/DDBJ whole genome shotgun (WGS) entry which is preliminary data.</text>
</comment>
<organism evidence="2 3">
    <name type="scientific">Candidatus Woesebacteria bacterium GW2011_GWB1_38_8</name>
    <dbReference type="NCBI Taxonomy" id="1618570"/>
    <lineage>
        <taxon>Bacteria</taxon>
        <taxon>Candidatus Woeseibacteriota</taxon>
    </lineage>
</organism>
<sequence>MTLNINAPKYLKRYSRILGLPSLIIIIFLFLTVYIVRYAYVNITKDVKDLKTSQKDIEVIENRIKLLKQIANSNLIQADISYIALPDKNPGPWIVSHVRKISEKYGMILEDISFTKIREETEGSNMTSMELDIELKSTSIATNQSFLLDIKKIAPIVTVKEVKIDPGSDKVTFKTTAKFNIYWSNLPVELPDLKQPLNNLSDAELKTLSEVSLLSRPIFINLDPNSPKKRNIPFN</sequence>
<dbReference type="Gene3D" id="3.30.70.60">
    <property type="match status" value="1"/>
</dbReference>
<dbReference type="InterPro" id="IPR014717">
    <property type="entry name" value="Transl_elong_EF1B/ribsomal_bS6"/>
</dbReference>
<evidence type="ECO:0000313" key="3">
    <source>
        <dbReference type="Proteomes" id="UP000034081"/>
    </source>
</evidence>
<protein>
    <submittedName>
        <fullName evidence="2">Uncharacterized protein</fullName>
    </submittedName>
</protein>
<dbReference type="EMBL" id="LBVL01000003">
    <property type="protein sequence ID" value="KKQ85887.1"/>
    <property type="molecule type" value="Genomic_DNA"/>
</dbReference>
<keyword evidence="1" id="KW-0812">Transmembrane</keyword>
<dbReference type="Proteomes" id="UP000034081">
    <property type="component" value="Unassembled WGS sequence"/>
</dbReference>
<proteinExistence type="predicted"/>
<gene>
    <name evidence="2" type="ORF">UT08_C0003G0050</name>
</gene>
<keyword evidence="1" id="KW-1133">Transmembrane helix</keyword>
<reference evidence="2 3" key="1">
    <citation type="journal article" date="2015" name="Nature">
        <title>rRNA introns, odd ribosomes, and small enigmatic genomes across a large radiation of phyla.</title>
        <authorList>
            <person name="Brown C.T."/>
            <person name="Hug L.A."/>
            <person name="Thomas B.C."/>
            <person name="Sharon I."/>
            <person name="Castelle C.J."/>
            <person name="Singh A."/>
            <person name="Wilkins M.J."/>
            <person name="Williams K.H."/>
            <person name="Banfield J.F."/>
        </authorList>
    </citation>
    <scope>NUCLEOTIDE SEQUENCE [LARGE SCALE GENOMIC DNA]</scope>
</reference>
<name>A0A0G0L4E1_9BACT</name>
<evidence type="ECO:0000313" key="2">
    <source>
        <dbReference type="EMBL" id="KKQ85887.1"/>
    </source>
</evidence>